<protein>
    <submittedName>
        <fullName evidence="1">Uncharacterized protein</fullName>
    </submittedName>
</protein>
<organism evidence="1 2">
    <name type="scientific">Paenibacillus hexagrammi</name>
    <dbReference type="NCBI Taxonomy" id="2908839"/>
    <lineage>
        <taxon>Bacteria</taxon>
        <taxon>Bacillati</taxon>
        <taxon>Bacillota</taxon>
        <taxon>Bacilli</taxon>
        <taxon>Bacillales</taxon>
        <taxon>Paenibacillaceae</taxon>
        <taxon>Paenibacillus</taxon>
    </lineage>
</organism>
<sequence length="642" mass="73571">MNEPTVDEQVFQNKVTIILNDIGPDAIKGIAGYLLDQEKKLLVVDYYGGKKVSTNPLVEILNLKSVSVNDLFVSLKDYSEYDYLLINGTERLIRTFNGDGLFVRKIVDQLVRVFKQNQLNWEWLPEFVKRLHEELDERRAVICLYVEGDGSESIYKLLEDDDDVDIAQITLANKENDVVLEIQKTMLEDIQNKNLEDMIKTIESHEDRLPKRILNIFKAITYMKHGLKTNAISSFEMERESLLSNEKIMLADLYLANNEPEKSLEVGRQLILQDPFVYGATRVTLRSVLSIDSVADDEIRHWLEVCGEIDKESPEILDLISNGYNRIRNYQKAAKIRREIFALNSNPTELLLARFLDLQDEPPTDLSVVSSYVLALLQEFPELEEEAHYRLGLFFMNNYGSQYKAFEHWSEVSTSISSRFAYEAAKGRLELLEDNLVACKVLRIKLKEDDVREDKRLLDRKVLELLKSMEVLSTNPKGYLSWGNYIDKSYTKNTWKQGLLKALINEIDDWKLVDKDLINHSYLDRNDKEADPDMGVNPATSLRLLRKLKGMELAQGRDDKELLETVSGGLICSEMFGDTANQVWIRYETALILGAIGKDQEALNHSLTLFEISRAIPNHSIISQECLPSLLGEIPNSESVTV</sequence>
<keyword evidence="2" id="KW-1185">Reference proteome</keyword>
<accession>A0ABY3SLC3</accession>
<name>A0ABY3SLC3_9BACL</name>
<evidence type="ECO:0000313" key="1">
    <source>
        <dbReference type="EMBL" id="UJF33762.1"/>
    </source>
</evidence>
<dbReference type="Proteomes" id="UP001649230">
    <property type="component" value="Chromosome"/>
</dbReference>
<dbReference type="EMBL" id="CP090978">
    <property type="protein sequence ID" value="UJF33762.1"/>
    <property type="molecule type" value="Genomic_DNA"/>
</dbReference>
<gene>
    <name evidence="1" type="ORF">L0M14_00380</name>
</gene>
<dbReference type="RefSeq" id="WP_235120156.1">
    <property type="nucleotide sequence ID" value="NZ_CP090978.1"/>
</dbReference>
<reference evidence="1 2" key="1">
    <citation type="journal article" date="2024" name="Int. J. Syst. Evol. Microbiol.">
        <title>Paenibacillus hexagrammi sp. nov., a novel bacterium isolated from the gut content of Hexagrammos agrammus.</title>
        <authorList>
            <person name="Jung H.K."/>
            <person name="Kim D.G."/>
            <person name="Zin H."/>
            <person name="Park J."/>
            <person name="Jung H."/>
            <person name="Kim Y.O."/>
            <person name="Kong H.J."/>
            <person name="Kim J.W."/>
            <person name="Kim Y.S."/>
        </authorList>
    </citation>
    <scope>NUCLEOTIDE SEQUENCE [LARGE SCALE GENOMIC DNA]</scope>
    <source>
        <strain evidence="1 2">YPD9-1</strain>
    </source>
</reference>
<proteinExistence type="predicted"/>
<evidence type="ECO:0000313" key="2">
    <source>
        <dbReference type="Proteomes" id="UP001649230"/>
    </source>
</evidence>